<evidence type="ECO:0000313" key="1">
    <source>
        <dbReference type="EMBL" id="KUG20608.1"/>
    </source>
</evidence>
<protein>
    <submittedName>
        <fullName evidence="1">Uncharacterized protein</fullName>
    </submittedName>
</protein>
<accession>A0A0W8FIA3</accession>
<organism evidence="1">
    <name type="scientific">hydrocarbon metagenome</name>
    <dbReference type="NCBI Taxonomy" id="938273"/>
    <lineage>
        <taxon>unclassified sequences</taxon>
        <taxon>metagenomes</taxon>
        <taxon>ecological metagenomes</taxon>
    </lineage>
</organism>
<dbReference type="AlphaFoldDB" id="A0A0W8FIA3"/>
<gene>
    <name evidence="1" type="ORF">ASZ90_009641</name>
</gene>
<comment type="caution">
    <text evidence="1">The sequence shown here is derived from an EMBL/GenBank/DDBJ whole genome shotgun (WGS) entry which is preliminary data.</text>
</comment>
<sequence>MHRQPGAVLLTSASRATGERVWAEYETGERHEHPFETQRRPAAGVQGQNIISNIFILCLL</sequence>
<proteinExistence type="predicted"/>
<name>A0A0W8FIA3_9ZZZZ</name>
<reference evidence="1" key="1">
    <citation type="journal article" date="2015" name="Proc. Natl. Acad. Sci. U.S.A.">
        <title>Networks of energetic and metabolic interactions define dynamics in microbial communities.</title>
        <authorList>
            <person name="Embree M."/>
            <person name="Liu J.K."/>
            <person name="Al-Bassam M.M."/>
            <person name="Zengler K."/>
        </authorList>
    </citation>
    <scope>NUCLEOTIDE SEQUENCE</scope>
</reference>
<dbReference type="EMBL" id="LNQE01001166">
    <property type="protein sequence ID" value="KUG20608.1"/>
    <property type="molecule type" value="Genomic_DNA"/>
</dbReference>